<dbReference type="SUPFAM" id="SSF49764">
    <property type="entry name" value="HSP20-like chaperones"/>
    <property type="match status" value="1"/>
</dbReference>
<evidence type="ECO:0000313" key="5">
    <source>
        <dbReference type="Proteomes" id="UP000736328"/>
    </source>
</evidence>
<dbReference type="Proteomes" id="UP000736328">
    <property type="component" value="Unassembled WGS sequence"/>
</dbReference>
<dbReference type="Gene3D" id="2.60.40.790">
    <property type="match status" value="1"/>
</dbReference>
<protein>
    <submittedName>
        <fullName evidence="4">Hsp20/alpha crystallin family protein</fullName>
    </submittedName>
</protein>
<evidence type="ECO:0000313" key="4">
    <source>
        <dbReference type="EMBL" id="MBI4726889.1"/>
    </source>
</evidence>
<name>A0A933MJQ1_UNCT6</name>
<dbReference type="CDD" id="cd06464">
    <property type="entry name" value="ACD_sHsps-like"/>
    <property type="match status" value="1"/>
</dbReference>
<accession>A0A933MJQ1</accession>
<dbReference type="Pfam" id="PF00011">
    <property type="entry name" value="HSP20"/>
    <property type="match status" value="1"/>
</dbReference>
<dbReference type="AlphaFoldDB" id="A0A933MJQ1"/>
<evidence type="ECO:0000259" key="3">
    <source>
        <dbReference type="PROSITE" id="PS01031"/>
    </source>
</evidence>
<reference evidence="4" key="1">
    <citation type="submission" date="2020-07" db="EMBL/GenBank/DDBJ databases">
        <title>Huge and variable diversity of episymbiotic CPR bacteria and DPANN archaea in groundwater ecosystems.</title>
        <authorList>
            <person name="He C.Y."/>
            <person name="Keren R."/>
            <person name="Whittaker M."/>
            <person name="Farag I.F."/>
            <person name="Doudna J."/>
            <person name="Cate J.H.D."/>
            <person name="Banfield J.F."/>
        </authorList>
    </citation>
    <scope>NUCLEOTIDE SEQUENCE</scope>
    <source>
        <strain evidence="4">NC_groundwater_1520_Pr4_B-0.1um_53_5</strain>
    </source>
</reference>
<gene>
    <name evidence="4" type="ORF">HY768_06660</name>
</gene>
<feature type="domain" description="SHSP" evidence="3">
    <location>
        <begin position="33"/>
        <end position="144"/>
    </location>
</feature>
<comment type="caution">
    <text evidence="4">The sequence shown here is derived from an EMBL/GenBank/DDBJ whole genome shotgun (WGS) entry which is preliminary data.</text>
</comment>
<dbReference type="EMBL" id="JACQXR010000088">
    <property type="protein sequence ID" value="MBI4726889.1"/>
    <property type="molecule type" value="Genomic_DNA"/>
</dbReference>
<proteinExistence type="inferred from homology"/>
<evidence type="ECO:0000256" key="2">
    <source>
        <dbReference type="RuleBase" id="RU003616"/>
    </source>
</evidence>
<organism evidence="4 5">
    <name type="scientific">candidate division TA06 bacterium</name>
    <dbReference type="NCBI Taxonomy" id="2250710"/>
    <lineage>
        <taxon>Bacteria</taxon>
        <taxon>Bacteria division TA06</taxon>
    </lineage>
</organism>
<dbReference type="InterPro" id="IPR008978">
    <property type="entry name" value="HSP20-like_chaperone"/>
</dbReference>
<dbReference type="InterPro" id="IPR031107">
    <property type="entry name" value="Small_HSP"/>
</dbReference>
<dbReference type="PANTHER" id="PTHR11527">
    <property type="entry name" value="HEAT-SHOCK PROTEIN 20 FAMILY MEMBER"/>
    <property type="match status" value="1"/>
</dbReference>
<evidence type="ECO:0000256" key="1">
    <source>
        <dbReference type="PROSITE-ProRule" id="PRU00285"/>
    </source>
</evidence>
<sequence length="144" mass="16595">MSEDEVKFVKVIRHDLSRLFQDLGQLAHPSYHLNDQAAWQPYADVYETEDEFVIKLELAGVAKSDISITLIDDRLCIRGLRRELAQEDGRRWYHKMEIIQGQFEKMVAVPQGIATNQIKSSFNNGILDIRLPKSQKLTVEVPVE</sequence>
<dbReference type="PROSITE" id="PS01031">
    <property type="entry name" value="SHSP"/>
    <property type="match status" value="1"/>
</dbReference>
<comment type="similarity">
    <text evidence="1 2">Belongs to the small heat shock protein (HSP20) family.</text>
</comment>
<dbReference type="InterPro" id="IPR002068">
    <property type="entry name" value="A-crystallin/Hsp20_dom"/>
</dbReference>